<keyword evidence="3" id="KW-0732">Signal</keyword>
<evidence type="ECO:0000313" key="6">
    <source>
        <dbReference type="Proteomes" id="UP000187209"/>
    </source>
</evidence>
<dbReference type="SMART" id="SM00181">
    <property type="entry name" value="EGF"/>
    <property type="match status" value="4"/>
</dbReference>
<dbReference type="Gene3D" id="2.10.220.10">
    <property type="entry name" value="Hormone Receptor, Insulin-like Growth Factor Receptor 1, Chain A, domain 2"/>
    <property type="match status" value="1"/>
</dbReference>
<name>A0A1R2BCG7_9CILI</name>
<organism evidence="5 6">
    <name type="scientific">Stentor coeruleus</name>
    <dbReference type="NCBI Taxonomy" id="5963"/>
    <lineage>
        <taxon>Eukaryota</taxon>
        <taxon>Sar</taxon>
        <taxon>Alveolata</taxon>
        <taxon>Ciliophora</taxon>
        <taxon>Postciliodesmatophora</taxon>
        <taxon>Heterotrichea</taxon>
        <taxon>Heterotrichida</taxon>
        <taxon>Stentoridae</taxon>
        <taxon>Stentor</taxon>
    </lineage>
</organism>
<evidence type="ECO:0000256" key="3">
    <source>
        <dbReference type="SAM" id="SignalP"/>
    </source>
</evidence>
<feature type="transmembrane region" description="Helical" evidence="2">
    <location>
        <begin position="2155"/>
        <end position="2177"/>
    </location>
</feature>
<dbReference type="InterPro" id="IPR052798">
    <property type="entry name" value="Giardia_VSA"/>
</dbReference>
<evidence type="ECO:0000313" key="5">
    <source>
        <dbReference type="EMBL" id="OMJ74459.1"/>
    </source>
</evidence>
<evidence type="ECO:0000256" key="1">
    <source>
        <dbReference type="ARBA" id="ARBA00023157"/>
    </source>
</evidence>
<dbReference type="SMART" id="SM00261">
    <property type="entry name" value="FU"/>
    <property type="match status" value="5"/>
</dbReference>
<proteinExistence type="predicted"/>
<gene>
    <name evidence="5" type="ORF">SteCoe_26611</name>
</gene>
<dbReference type="InterPro" id="IPR009030">
    <property type="entry name" value="Growth_fac_rcpt_cys_sf"/>
</dbReference>
<feature type="transmembrane region" description="Helical" evidence="2">
    <location>
        <begin position="2013"/>
        <end position="2034"/>
    </location>
</feature>
<sequence length="2209" mass="252801">MFFTIFYSCFLSASWGLHNCISFSSDSCLICSTFLTENVCTPYCPSTYTSISHNQCSNTYSSALLFIVDFSEISNPEKRNSHGPFFNPDNRNFFDPSQKSPLKTKDRGLYFNITSFMYTDYNNDEIAKISPDSTIKIWMLVEQNGDFFGAYDSYENLYYKISAEKKGVIASINTCYGHNYTCGNISKSIPVAYQKTWIHLIIFFEFYYSKLFITTKINLDSEIKTKVPLAENSLGAYGSLKYYWRLGSIDSNFKGFIYMISVINNIDLTMLTFINPPICMSNQYWDEKCYDCNPKCSLWPWCVRGSDCEICYSNKTSDCYKGRKTSTVNICENIGCIECNVEAYCTKAELGMFVNLILDENNNYFANVDSIIEVRMTDYKVSRYMKSGKNETTDYFHNPEADDYIPVSCRGYYFINGMFGETRMSHFIPTSFNIFIWIKGYSGPAVSKSTNLVISANGTLNINLTSYDNLTYSTIKIPGTLDSTWHHLSYKIQYNNSETSITQCVNLICYQTLTYTLQVFLDTQSPLTIGKNNDDIYNGFLLIVIIGTNDYNYYMIESDCIKSECGPYQLPNDNCDPCDILCSDTCVIKSQCGPCFDKNCKICYSINECYTCKDGFILKDNYCIPNFILCFNNNYFLGCQSCPDNMFLIDQVCKNNCPTGFFPNINSICEQVSNNVFNLELYDNIKLGTIGNFTVGFYSTNAYPDWDDHDPIPAQNRGYYFDGKAYMKSSLLILHHTFYLNVWIKVVSNGRFINKFAYSANMYGVAGENYFYFVMYNGCNYIGQYYNKDLKSWSFIEITLKYDQLYKKTTITGYYNSIFINSKSKESFVFQDDPKYDFIIGNYNYTKSYYIEKKFKGYIWSMNVNNEDFNIGDNYNKKGCIGCIGKQICSNNLICQNNCSINTYGPNCDTCNGCIYGCVNSNSCSLCKDPNCYRCTSYSNCDQCLEKYYYNGDSCILCHSTCYTCFDNTITGCVSCISDYLYYQDISRCLQSILCPSNYEQDTITKKCYPQQNLEIFSLKFDLLQGVYNDTISEILVQSGETEVYYPIYEPNDVIATKDRGVYFKQSSFMFLKTPYQSNLILGHTFTISLWILINTDGVIFSRSCFEDVFIELSAKQGMELYLKTLVGSQILKYTSTILYSSWHLIQITKQVLNEGEILKLYLDSNFEEILYSSYYQDPIYNVSTVFGKSLLSFQGFIWSVNMFNTLNLLSLNTSSNCIFPINLTTCIPICPITTFYNPVTNICENCLSNCKSCTNANNCNLCSDDLCLDCPDFISCIQCKADLILINSSCYCNNGYIYNSIYNLCVNTECFTGCRICLNLGVFNCLECEDGFVFIEGICEKIPTGYANITNNYIPEKSISFKLKLDGLEGLLYDNVSKVPVLTGNSENFYPDFDDEDPIPAYLRGYYFNGFKSIMRMPVFKNYTKNPLILPPSWGIEIWFMAVDQGPLLYSNSNNITLFTISLNSSQLSVNLFLANLGQINITSSELISFNKWNSIYFFLNYNQSESSITIYINKIYDKTISLGSGIFVNVFTNTSISIGAIEYNSYFTGFIYYLAFYIIDELRFSKNSSSCLMWNELCLPECPITEYWEGPNYNQCKKCLSLCSLGCRNGISCNLCEDSLCKYCKNYDKGSCSQCIEYADNIKSCTCQEPSRLDLITNLCVVCKDNEYFNGKTCAKCPDRCAKCDNNKCYNCVENSKFIDRNCICLLGYNGTEYCSKSILNVIPKVTNNNNLILIFDSPLSFISINSITLISCVSLSFTFESWSLNKYYIPISYKEAIPINCSLKISLNTNTIVSIYNGLLQTESYNISLYSKPIPKEVEITQQVLEAKKDSETRTKTTTATSISVSMLNPNPACLWSFVNTIQMLCFISFINITLPTKFAGQLKGLKKFNMSPNIFEYFITGDGQKKPFYKAYEFGYKTNMLLLNSGNYLSSFLFMIFVFFLALFMRKFTHLKPFSINFIKNKIENTVKNYKYGAFIRFWITCYMEVFAAALIAVTMLDFSTAGSVSNFIISLILIISVVLTPILFFIFSYKSRSKITNNSSEVTANWGTLFYEFNNDKGLGSSMYYCFFFTRRFFYILIMILLQDYPIVQLALNVTISSLVSFYLLAFRPFSEPILNLTNSICEVCVLIIFFLIGISLTKGNEMLIERLDLALVFIVNFIMYVQMSSSVLVFIKNLIKVIRMRRNKVIPLSTSKNLFPEILDSKK</sequence>
<dbReference type="InterPro" id="IPR000742">
    <property type="entry name" value="EGF"/>
</dbReference>
<feature type="transmembrane region" description="Helical" evidence="2">
    <location>
        <begin position="2119"/>
        <end position="2143"/>
    </location>
</feature>
<dbReference type="PROSITE" id="PS00652">
    <property type="entry name" value="TNFR_NGFR_1"/>
    <property type="match status" value="1"/>
</dbReference>
<dbReference type="CDD" id="cd00064">
    <property type="entry name" value="FU"/>
    <property type="match status" value="1"/>
</dbReference>
<feature type="transmembrane region" description="Helical" evidence="2">
    <location>
        <begin position="2068"/>
        <end position="2086"/>
    </location>
</feature>
<keyword evidence="2" id="KW-0472">Membrane</keyword>
<feature type="domain" description="TNFR-Cys" evidence="4">
    <location>
        <begin position="1584"/>
        <end position="1623"/>
    </location>
</feature>
<dbReference type="SUPFAM" id="SSF57184">
    <property type="entry name" value="Growth factor receptor domain"/>
    <property type="match status" value="4"/>
</dbReference>
<dbReference type="InterPro" id="IPR013320">
    <property type="entry name" value="ConA-like_dom_sf"/>
</dbReference>
<dbReference type="Proteomes" id="UP000187209">
    <property type="component" value="Unassembled WGS sequence"/>
</dbReference>
<evidence type="ECO:0000256" key="2">
    <source>
        <dbReference type="SAM" id="Phobius"/>
    </source>
</evidence>
<keyword evidence="2" id="KW-1133">Transmembrane helix</keyword>
<feature type="transmembrane region" description="Helical" evidence="2">
    <location>
        <begin position="2092"/>
        <end position="2112"/>
    </location>
</feature>
<keyword evidence="1" id="KW-1015">Disulfide bond</keyword>
<dbReference type="PANTHER" id="PTHR23275">
    <property type="entry name" value="CABRIOLET.-RELATED"/>
    <property type="match status" value="1"/>
</dbReference>
<evidence type="ECO:0000259" key="4">
    <source>
        <dbReference type="PROSITE" id="PS00652"/>
    </source>
</evidence>
<reference evidence="5 6" key="1">
    <citation type="submission" date="2016-11" db="EMBL/GenBank/DDBJ databases">
        <title>The macronuclear genome of Stentor coeruleus: a giant cell with tiny introns.</title>
        <authorList>
            <person name="Slabodnick M."/>
            <person name="Ruby J.G."/>
            <person name="Reiff S.B."/>
            <person name="Swart E.C."/>
            <person name="Gosai S."/>
            <person name="Prabakaran S."/>
            <person name="Witkowska E."/>
            <person name="Larue G.E."/>
            <person name="Fisher S."/>
            <person name="Freeman R.M."/>
            <person name="Gunawardena J."/>
            <person name="Chu W."/>
            <person name="Stover N.A."/>
            <person name="Gregory B.D."/>
            <person name="Nowacki M."/>
            <person name="Derisi J."/>
            <person name="Roy S.W."/>
            <person name="Marshall W.F."/>
            <person name="Sood P."/>
        </authorList>
    </citation>
    <scope>NUCLEOTIDE SEQUENCE [LARGE SCALE GENOMIC DNA]</scope>
    <source>
        <strain evidence="5">WM001</strain>
    </source>
</reference>
<keyword evidence="6" id="KW-1185">Reference proteome</keyword>
<dbReference type="InterPro" id="IPR001368">
    <property type="entry name" value="TNFR/NGFR_Cys_rich_reg"/>
</dbReference>
<dbReference type="InterPro" id="IPR006212">
    <property type="entry name" value="Furin_repeat"/>
</dbReference>
<feature type="signal peptide" evidence="3">
    <location>
        <begin position="1"/>
        <end position="16"/>
    </location>
</feature>
<dbReference type="PANTHER" id="PTHR23275:SF100">
    <property type="entry name" value="EGF-LIKE DOMAIN-CONTAINING PROTEIN"/>
    <property type="match status" value="1"/>
</dbReference>
<feature type="chain" id="PRO_5012073963" description="TNFR-Cys domain-containing protein" evidence="3">
    <location>
        <begin position="17"/>
        <end position="2209"/>
    </location>
</feature>
<protein>
    <recommendedName>
        <fullName evidence="4">TNFR-Cys domain-containing protein</fullName>
    </recommendedName>
</protein>
<dbReference type="SUPFAM" id="SSF49899">
    <property type="entry name" value="Concanavalin A-like lectins/glucanases"/>
    <property type="match status" value="2"/>
</dbReference>
<keyword evidence="2" id="KW-0812">Transmembrane</keyword>
<feature type="transmembrane region" description="Helical" evidence="2">
    <location>
        <begin position="1982"/>
        <end position="2001"/>
    </location>
</feature>
<accession>A0A1R2BCG7</accession>
<comment type="caution">
    <text evidence="5">The sequence shown here is derived from an EMBL/GenBank/DDBJ whole genome shotgun (WGS) entry which is preliminary data.</text>
</comment>
<feature type="transmembrane region" description="Helical" evidence="2">
    <location>
        <begin position="1932"/>
        <end position="1949"/>
    </location>
</feature>
<dbReference type="OrthoDB" id="300641at2759"/>
<dbReference type="EMBL" id="MPUH01000750">
    <property type="protein sequence ID" value="OMJ74459.1"/>
    <property type="molecule type" value="Genomic_DNA"/>
</dbReference>